<name>M3EH06_9ACTN</name>
<evidence type="ECO:0000313" key="2">
    <source>
        <dbReference type="EMBL" id="EMF55571.1"/>
    </source>
</evidence>
<dbReference type="Proteomes" id="UP000030760">
    <property type="component" value="Unassembled WGS sequence"/>
</dbReference>
<feature type="region of interest" description="Disordered" evidence="1">
    <location>
        <begin position="108"/>
        <end position="187"/>
    </location>
</feature>
<sequence>MWGPSPLKGSRGGEPELAQDQLPNLAARRLKTFNRQEGTSPLVARSTLRTRLLHAPEISSRGGELRRCGVTGEAARGRAGAIRGTVAAVASRHFGDAVAREVGEAAAEREQRDVGSTVRCLPPRGRTGGPRRRACRRGGRGGPRARGDRVGLGEMSGTGVAETEVRRPRSGRSRGSGWGCGRVGASR</sequence>
<feature type="compositionally biased region" description="Basic residues" evidence="1">
    <location>
        <begin position="129"/>
        <end position="139"/>
    </location>
</feature>
<reference evidence="3" key="1">
    <citation type="journal article" date="2013" name="Genome Announc.">
        <title>Draft Genome Sequence of Streptomyces bottropensis ATCC 25435, a Bottromycin-Producing Actinomycete.</title>
        <authorList>
            <person name="Zhang H."/>
            <person name="Zhou W."/>
            <person name="Zhuang Y."/>
            <person name="Liang X."/>
            <person name="Liu T."/>
        </authorList>
    </citation>
    <scope>NUCLEOTIDE SEQUENCE [LARGE SCALE GENOMIC DNA]</scope>
    <source>
        <strain evidence="3">ATCC 25435</strain>
    </source>
</reference>
<dbReference type="EMBL" id="KB405067">
    <property type="protein sequence ID" value="EMF55571.1"/>
    <property type="molecule type" value="Genomic_DNA"/>
</dbReference>
<evidence type="ECO:0000313" key="3">
    <source>
        <dbReference type="Proteomes" id="UP000030760"/>
    </source>
</evidence>
<dbReference type="AlphaFoldDB" id="M3EH06"/>
<proteinExistence type="predicted"/>
<evidence type="ECO:0000256" key="1">
    <source>
        <dbReference type="SAM" id="MobiDB-lite"/>
    </source>
</evidence>
<gene>
    <name evidence="2" type="ORF">SBD_2884</name>
</gene>
<feature type="compositionally biased region" description="Gly residues" evidence="1">
    <location>
        <begin position="174"/>
        <end position="187"/>
    </location>
</feature>
<protein>
    <submittedName>
        <fullName evidence="2">Uncharacterized protein</fullName>
    </submittedName>
</protein>
<accession>M3EH06</accession>
<organism evidence="2 3">
    <name type="scientific">Streptomyces bottropensis ATCC 25435</name>
    <dbReference type="NCBI Taxonomy" id="1054862"/>
    <lineage>
        <taxon>Bacteria</taxon>
        <taxon>Bacillati</taxon>
        <taxon>Actinomycetota</taxon>
        <taxon>Actinomycetes</taxon>
        <taxon>Kitasatosporales</taxon>
        <taxon>Streptomycetaceae</taxon>
        <taxon>Streptomyces</taxon>
    </lineage>
</organism>